<dbReference type="GO" id="GO:0008476">
    <property type="term" value="F:protein-tyrosine sulfotransferase activity"/>
    <property type="evidence" value="ECO:0007669"/>
    <property type="project" value="InterPro"/>
</dbReference>
<dbReference type="RefSeq" id="WP_079586782.1">
    <property type="nucleotide sequence ID" value="NZ_FNTI01000001.1"/>
</dbReference>
<dbReference type="Gene3D" id="3.40.50.300">
    <property type="entry name" value="P-loop containing nucleotide triphosphate hydrolases"/>
    <property type="match status" value="1"/>
</dbReference>
<dbReference type="SUPFAM" id="SSF48452">
    <property type="entry name" value="TPR-like"/>
    <property type="match status" value="2"/>
</dbReference>
<dbReference type="OrthoDB" id="9800698at2"/>
<dbReference type="Pfam" id="PF13181">
    <property type="entry name" value="TPR_8"/>
    <property type="match status" value="1"/>
</dbReference>
<dbReference type="EMBL" id="FNTI01000001">
    <property type="protein sequence ID" value="SEE09103.1"/>
    <property type="molecule type" value="Genomic_DNA"/>
</dbReference>
<sequence length="661" mass="73763">MLLVAQPNRGASTFVEIRGAEDAQDRRALPSQAPDGGYGLAPLGRIVAHGANAQDALCGCGSGLRACRCCELDPTFAASPEVRERIDILANRAARALASGDPVAAEAGSLEALDIAPRFPDALWILYQIRRRAGHEQAALALLQRLVAVAPNNVDATQELALLLFQRGDLASAEHHARNAVRLAPAHPRSHNLMGMILTEAQRPHIGEFHYRRVLEIAGARDPILLANLAWNLKCQGRIAEAREFYNESAEAAPDVFQTLFGWGQLEEADGNFAAAKAKLDRAAEICPDDPGLRVARATLHAREGKFAAALAEFEPGPGGDENGRSARARSDSNELLEKGRILDRMGRYDEAFACFDEAKRLAREITGKRYLDQEARETADRLRQFFVSDRLRLMPLASVREGAAQPIFIMGFPRSGTTLAEQALSGHPRISAGDELPFINEFSDTLPRLFGSPLAYPEALAELWMGDNRRGPDALRDAYLQKAELRGVIKQGDTYFTDKMPLNEMHIGLISLIFPRSPLIHILRHPLDVVLSAYSHHLTHGYFCAFALETIAQHYVLVMDLVHHYRAQMALRYLPIRYEDMVEDMSGSVRRMLDFAGESFDQRCVNFQDNQRVPHTPSYAQVKQNLYDRSRFRYRHYRRHLEPVIPILKPVMDRLGYSLN</sequence>
<dbReference type="Gene3D" id="1.25.40.10">
    <property type="entry name" value="Tetratricopeptide repeat domain"/>
    <property type="match status" value="1"/>
</dbReference>
<evidence type="ECO:0000313" key="3">
    <source>
        <dbReference type="EMBL" id="SEE09103.1"/>
    </source>
</evidence>
<protein>
    <submittedName>
        <fullName evidence="3">Tetratricopeptide repeat-containing protein</fullName>
    </submittedName>
</protein>
<dbReference type="InterPro" id="IPR019734">
    <property type="entry name" value="TPR_rpt"/>
</dbReference>
<dbReference type="PANTHER" id="PTHR12788:SF10">
    <property type="entry name" value="PROTEIN-TYROSINE SULFOTRANSFERASE"/>
    <property type="match status" value="1"/>
</dbReference>
<dbReference type="InterPro" id="IPR026634">
    <property type="entry name" value="TPST-like"/>
</dbReference>
<name>A0A1M7FLE2_9BRAD</name>
<reference evidence="3 4" key="1">
    <citation type="submission" date="2016-10" db="EMBL/GenBank/DDBJ databases">
        <authorList>
            <person name="de Groot N.N."/>
        </authorList>
    </citation>
    <scope>NUCLEOTIDE SEQUENCE [LARGE SCALE GENOMIC DNA]</scope>
    <source>
        <strain evidence="3 4">GAS522</strain>
    </source>
</reference>
<evidence type="ECO:0000313" key="4">
    <source>
        <dbReference type="Proteomes" id="UP000183208"/>
    </source>
</evidence>
<dbReference type="SMART" id="SM00028">
    <property type="entry name" value="TPR"/>
    <property type="match status" value="6"/>
</dbReference>
<dbReference type="Pfam" id="PF13469">
    <property type="entry name" value="Sulfotransfer_3"/>
    <property type="match status" value="1"/>
</dbReference>
<accession>A0A1M7FLE2</accession>
<feature type="compositionally biased region" description="Basic and acidic residues" evidence="2">
    <location>
        <begin position="322"/>
        <end position="333"/>
    </location>
</feature>
<keyword evidence="1" id="KW-0808">Transferase</keyword>
<dbReference type="PANTHER" id="PTHR12788">
    <property type="entry name" value="PROTEIN-TYROSINE SULFOTRANSFERASE 2"/>
    <property type="match status" value="1"/>
</dbReference>
<evidence type="ECO:0000256" key="1">
    <source>
        <dbReference type="ARBA" id="ARBA00022679"/>
    </source>
</evidence>
<dbReference type="InterPro" id="IPR027417">
    <property type="entry name" value="P-loop_NTPase"/>
</dbReference>
<dbReference type="SUPFAM" id="SSF52540">
    <property type="entry name" value="P-loop containing nucleoside triphosphate hydrolases"/>
    <property type="match status" value="1"/>
</dbReference>
<dbReference type="AlphaFoldDB" id="A0A1M7FLE2"/>
<dbReference type="Pfam" id="PF14559">
    <property type="entry name" value="TPR_19"/>
    <property type="match status" value="1"/>
</dbReference>
<feature type="region of interest" description="Disordered" evidence="2">
    <location>
        <begin position="313"/>
        <end position="333"/>
    </location>
</feature>
<organism evidence="3 4">
    <name type="scientific">Bradyrhizobium lablabi</name>
    <dbReference type="NCBI Taxonomy" id="722472"/>
    <lineage>
        <taxon>Bacteria</taxon>
        <taxon>Pseudomonadati</taxon>
        <taxon>Pseudomonadota</taxon>
        <taxon>Alphaproteobacteria</taxon>
        <taxon>Hyphomicrobiales</taxon>
        <taxon>Nitrobacteraceae</taxon>
        <taxon>Bradyrhizobium</taxon>
    </lineage>
</organism>
<evidence type="ECO:0000256" key="2">
    <source>
        <dbReference type="SAM" id="MobiDB-lite"/>
    </source>
</evidence>
<dbReference type="Proteomes" id="UP000183208">
    <property type="component" value="Unassembled WGS sequence"/>
</dbReference>
<proteinExistence type="predicted"/>
<dbReference type="InterPro" id="IPR011990">
    <property type="entry name" value="TPR-like_helical_dom_sf"/>
</dbReference>
<gene>
    <name evidence="3" type="ORF">SAMN05444171_6224</name>
</gene>